<dbReference type="Gene3D" id="3.30.870.10">
    <property type="entry name" value="Endonuclease Chain A"/>
    <property type="match status" value="2"/>
</dbReference>
<dbReference type="InterPro" id="IPR022385">
    <property type="entry name" value="Rhs_assc_core"/>
</dbReference>
<dbReference type="PROSITE" id="PS50035">
    <property type="entry name" value="PLD"/>
    <property type="match status" value="2"/>
</dbReference>
<dbReference type="GO" id="GO:0006793">
    <property type="term" value="P:phosphorus metabolic process"/>
    <property type="evidence" value="ECO:0007669"/>
    <property type="project" value="UniProtKB-ARBA"/>
</dbReference>
<dbReference type="InterPro" id="IPR025202">
    <property type="entry name" value="PLD-like_dom"/>
</dbReference>
<evidence type="ECO:0000256" key="6">
    <source>
        <dbReference type="ARBA" id="ARBA00022963"/>
    </source>
</evidence>
<evidence type="ECO:0000256" key="1">
    <source>
        <dbReference type="ARBA" id="ARBA00000798"/>
    </source>
</evidence>
<dbReference type="InterPro" id="IPR051406">
    <property type="entry name" value="PLD_domain"/>
</dbReference>
<keyword evidence="6" id="KW-0442">Lipid degradation</keyword>
<feature type="domain" description="PLD phosphodiesterase" evidence="9">
    <location>
        <begin position="431"/>
        <end position="458"/>
    </location>
</feature>
<proteinExistence type="inferred from homology"/>
<dbReference type="AlphaFoldDB" id="A0A383U448"/>
<evidence type="ECO:0000313" key="11">
    <source>
        <dbReference type="Proteomes" id="UP000262142"/>
    </source>
</evidence>
<dbReference type="Pfam" id="PF13091">
    <property type="entry name" value="PLDc_2"/>
    <property type="match status" value="2"/>
</dbReference>
<evidence type="ECO:0000256" key="7">
    <source>
        <dbReference type="ARBA" id="ARBA00023098"/>
    </source>
</evidence>
<protein>
    <recommendedName>
        <fullName evidence="3">phospholipase D</fullName>
        <ecNumber evidence="3">3.1.4.4</ecNumber>
    </recommendedName>
</protein>
<dbReference type="Gene3D" id="2.180.10.10">
    <property type="entry name" value="RHS repeat-associated core"/>
    <property type="match status" value="1"/>
</dbReference>
<dbReference type="EMBL" id="UNSC01000010">
    <property type="protein sequence ID" value="SZD74310.1"/>
    <property type="molecule type" value="Genomic_DNA"/>
</dbReference>
<feature type="chain" id="PRO_5016632487" description="phospholipase D" evidence="8">
    <location>
        <begin position="24"/>
        <end position="1256"/>
    </location>
</feature>
<dbReference type="PANTHER" id="PTHR43856:SF1">
    <property type="entry name" value="MITOCHONDRIAL CARDIOLIPIN HYDROLASE"/>
    <property type="match status" value="1"/>
</dbReference>
<evidence type="ECO:0000256" key="8">
    <source>
        <dbReference type="SAM" id="SignalP"/>
    </source>
</evidence>
<evidence type="ECO:0000259" key="9">
    <source>
        <dbReference type="PROSITE" id="PS50035"/>
    </source>
</evidence>
<dbReference type="InterPro" id="IPR001736">
    <property type="entry name" value="PLipase_D/transphosphatidylase"/>
</dbReference>
<dbReference type="OrthoDB" id="1243548at2"/>
<dbReference type="Pfam" id="PF25023">
    <property type="entry name" value="TEN_YD-shell"/>
    <property type="match status" value="1"/>
</dbReference>
<dbReference type="NCBIfam" id="TIGR03696">
    <property type="entry name" value="Rhs_assc_core"/>
    <property type="match status" value="1"/>
</dbReference>
<keyword evidence="5" id="KW-0378">Hydrolase</keyword>
<sequence>MKTSLHKIVGTLLFLFCISNVFAQDVRINQNELPYTIPLAEEPSKGEGIVYQWLENDKILEKSNQINFTIPKGKEVGTYTYISQVKCNGCTDWLSSNPFTVEIYNEPLITARTFTNPFSVVFSPQKELSGYLEELITIIDETQTKLDISIYSIDNYDIYLALKRAKARGVQIRMLYGGASEDKNETSGTVSHKLEELGIDVKYVNKTNHHKFIISDDNYLMTSSGNWNTKANWEFDESTLSITDEEIILRYRVEFELLWNNSREFGQSYTYTPTTPESLLNAIVDNPNSDAIFTTSNYSLYNSSTYGPTFRKITNKQDVADRIVALINQAQTSIKISANHLRSRPISEALILKKSQNPNIEIKIYTDQQEYITESYNNYQTSQQQQCLADASTLAKQRDCLEKNFLYSYNLISAGIEMRFKTYSYDWDITTSNMMHHKYAIFDDDIVVAGSYNYSYNSETNSMENLVILNSSASSSTVNKFIANFDEIWNLGRVENYYNDLLSHLNSSNRYVPVIFPSVALTHLEYADLKQQISTVCPTVTDDYFKNNGHLYSTYLKGIDLSYGANDEVITNFSNSTLYPFSIDYSYNPSLDRFTNIAFQSPDNINYFENIQYDSNKDITSFNSSVFNLNLSYSNRFLLSLNYGQGDYNWHYQNITNGKRVKYSNPNYTDFIISDWNESELPIKITDADNRYLQWNYDDNEDAISVFSQNRTVNLSYSQNQTIFSTNSGENVQFTQNSPNNFTLVNNGTVATTINYDIQEQADKKQTLNININSTNITSGSGRIASIDYLFDVYGRVISAGDLNIIRKPYSGETTTIENGNIQETRTYNDWSLLTQQVVKYNGNIVYQADYQYDVMQRIKQLDEFVSGITIQFIYQYNARGQLEKVFKNGTLSEHYTYDDFGNRTNINIRGTAFIYQNNNINQTQKYSWNTSTSTKHREFNYNNAGQLTSTVNKTGNTTTSSKSFNYDVFGNLNSVTWASQNLEFKYDAFDRQIATYLNGNVKQKLVYGIDNQPIAELNENDRIINTFIYADLNTPILMRKGSIDYYIVSDIRGSVRLVIKESNGAIMQQLDYDAFGKVLNNSNPGFTPFGYAGGLYEYRTDLIRFGARDYFAEIGKWTAEDPIGFLSGDVNFYSYVANDPINYIDPSGFYKTSELAVVIGERMHRVNKAANDLRKQGYNVKIYSPRNFRSTPGKLSPKDINANREWLRYWTNKGAKVFDIGPEKGNPVRSPFYGVEQRSIYTNWKYNNVVQLEGY</sequence>
<dbReference type="PANTHER" id="PTHR43856">
    <property type="entry name" value="CARDIOLIPIN HYDROLASE"/>
    <property type="match status" value="1"/>
</dbReference>
<dbReference type="GO" id="GO:0016891">
    <property type="term" value="F:RNA endonuclease activity producing 5'-phosphomonoesters, hydrolytic mechanism"/>
    <property type="evidence" value="ECO:0007669"/>
    <property type="project" value="TreeGrafter"/>
</dbReference>
<keyword evidence="7" id="KW-0443">Lipid metabolism</keyword>
<gene>
    <name evidence="10" type="primary">wapA_1</name>
    <name evidence="10" type="ORF">SAMEA104719789_01736</name>
</gene>
<evidence type="ECO:0000313" key="10">
    <source>
        <dbReference type="EMBL" id="SZD74310.1"/>
    </source>
</evidence>
<keyword evidence="4" id="KW-0677">Repeat</keyword>
<feature type="signal peptide" evidence="8">
    <location>
        <begin position="1"/>
        <end position="23"/>
    </location>
</feature>
<dbReference type="SUPFAM" id="SSF56024">
    <property type="entry name" value="Phospholipase D/nuclease"/>
    <property type="match status" value="2"/>
</dbReference>
<feature type="domain" description="PLD phosphodiesterase" evidence="9">
    <location>
        <begin position="204"/>
        <end position="231"/>
    </location>
</feature>
<reference evidence="10 11" key="1">
    <citation type="submission" date="2018-09" db="EMBL/GenBank/DDBJ databases">
        <authorList>
            <consortium name="Pathogen Informatics"/>
        </authorList>
    </citation>
    <scope>NUCLEOTIDE SEQUENCE [LARGE SCALE GENOMIC DNA]</scope>
    <source>
        <strain evidence="10 11">OH-22767</strain>
    </source>
</reference>
<name>A0A383U448_9FLAO</name>
<evidence type="ECO:0000256" key="5">
    <source>
        <dbReference type="ARBA" id="ARBA00022801"/>
    </source>
</evidence>
<dbReference type="GO" id="GO:0004630">
    <property type="term" value="F:phospholipase D activity"/>
    <property type="evidence" value="ECO:0007669"/>
    <property type="project" value="UniProtKB-EC"/>
</dbReference>
<evidence type="ECO:0000256" key="4">
    <source>
        <dbReference type="ARBA" id="ARBA00022737"/>
    </source>
</evidence>
<accession>A0A383U448</accession>
<keyword evidence="8" id="KW-0732">Signal</keyword>
<dbReference type="GO" id="GO:0016042">
    <property type="term" value="P:lipid catabolic process"/>
    <property type="evidence" value="ECO:0007669"/>
    <property type="project" value="UniProtKB-KW"/>
</dbReference>
<dbReference type="EC" id="3.1.4.4" evidence="3"/>
<organism evidence="10 11">
    <name type="scientific">Candidatus Ornithobacterium hominis</name>
    <dbReference type="NCBI Taxonomy" id="2497989"/>
    <lineage>
        <taxon>Bacteria</taxon>
        <taxon>Pseudomonadati</taxon>
        <taxon>Bacteroidota</taxon>
        <taxon>Flavobacteriia</taxon>
        <taxon>Flavobacteriales</taxon>
        <taxon>Weeksellaceae</taxon>
        <taxon>Ornithobacterium</taxon>
    </lineage>
</organism>
<comment type="similarity">
    <text evidence="2">Belongs to the phospholipase D family.</text>
</comment>
<dbReference type="SMART" id="SM00155">
    <property type="entry name" value="PLDc"/>
    <property type="match status" value="2"/>
</dbReference>
<evidence type="ECO:0000256" key="2">
    <source>
        <dbReference type="ARBA" id="ARBA00008664"/>
    </source>
</evidence>
<keyword evidence="11" id="KW-1185">Reference proteome</keyword>
<evidence type="ECO:0000256" key="3">
    <source>
        <dbReference type="ARBA" id="ARBA00012027"/>
    </source>
</evidence>
<dbReference type="InterPro" id="IPR056823">
    <property type="entry name" value="TEN-like_YD-shell"/>
</dbReference>
<dbReference type="Proteomes" id="UP000262142">
    <property type="component" value="Unassembled WGS sequence"/>
</dbReference>
<dbReference type="RefSeq" id="WP_119059878.1">
    <property type="nucleotide sequence ID" value="NZ_UNSC01000010.1"/>
</dbReference>
<comment type="catalytic activity">
    <reaction evidence="1">
        <text>a 1,2-diacyl-sn-glycero-3-phosphocholine + H2O = a 1,2-diacyl-sn-glycero-3-phosphate + choline + H(+)</text>
        <dbReference type="Rhea" id="RHEA:14445"/>
        <dbReference type="ChEBI" id="CHEBI:15354"/>
        <dbReference type="ChEBI" id="CHEBI:15377"/>
        <dbReference type="ChEBI" id="CHEBI:15378"/>
        <dbReference type="ChEBI" id="CHEBI:57643"/>
        <dbReference type="ChEBI" id="CHEBI:58608"/>
        <dbReference type="EC" id="3.1.4.4"/>
    </reaction>
</comment>